<feature type="region of interest" description="Disordered" evidence="5">
    <location>
        <begin position="47"/>
        <end position="262"/>
    </location>
</feature>
<feature type="compositionally biased region" description="Basic residues" evidence="5">
    <location>
        <begin position="12"/>
        <end position="28"/>
    </location>
</feature>
<evidence type="ECO:0008006" key="9">
    <source>
        <dbReference type="Google" id="ProtNLM"/>
    </source>
</evidence>
<dbReference type="Pfam" id="PF01040">
    <property type="entry name" value="UbiA"/>
    <property type="match status" value="1"/>
</dbReference>
<feature type="transmembrane region" description="Helical" evidence="6">
    <location>
        <begin position="515"/>
        <end position="532"/>
    </location>
</feature>
<reference evidence="7 8" key="1">
    <citation type="submission" date="2019-11" db="EMBL/GenBank/DDBJ databases">
        <title>Draft genome of Amycolatopsis RM579.</title>
        <authorList>
            <person name="Duangmal K."/>
            <person name="Mingma R."/>
        </authorList>
    </citation>
    <scope>NUCLEOTIDE SEQUENCE [LARGE SCALE GENOMIC DNA]</scope>
    <source>
        <strain evidence="7 8">RM579</strain>
    </source>
</reference>
<dbReference type="GO" id="GO:0016020">
    <property type="term" value="C:membrane"/>
    <property type="evidence" value="ECO:0007669"/>
    <property type="project" value="UniProtKB-SubCell"/>
</dbReference>
<dbReference type="AlphaFoldDB" id="A0A6N7YPF3"/>
<feature type="compositionally biased region" description="Basic and acidic residues" evidence="5">
    <location>
        <begin position="246"/>
        <end position="259"/>
    </location>
</feature>
<comment type="subcellular location">
    <subcellularLocation>
        <location evidence="1">Membrane</location>
        <topology evidence="1">Multi-pass membrane protein</topology>
    </subcellularLocation>
</comment>
<name>A0A6N7YPF3_9PSEU</name>
<feature type="compositionally biased region" description="Basic and acidic residues" evidence="5">
    <location>
        <begin position="103"/>
        <end position="114"/>
    </location>
</feature>
<evidence type="ECO:0000256" key="3">
    <source>
        <dbReference type="ARBA" id="ARBA00022989"/>
    </source>
</evidence>
<dbReference type="CDD" id="cd13956">
    <property type="entry name" value="PT_UbiA"/>
    <property type="match status" value="1"/>
</dbReference>
<dbReference type="Gene3D" id="1.10.357.140">
    <property type="entry name" value="UbiA prenyltransferase"/>
    <property type="match status" value="1"/>
</dbReference>
<dbReference type="EMBL" id="WMBA01000016">
    <property type="protein sequence ID" value="MTD54887.1"/>
    <property type="molecule type" value="Genomic_DNA"/>
</dbReference>
<accession>A0A6N7YPF3</accession>
<feature type="transmembrane region" description="Helical" evidence="6">
    <location>
        <begin position="487"/>
        <end position="509"/>
    </location>
</feature>
<evidence type="ECO:0000313" key="7">
    <source>
        <dbReference type="EMBL" id="MTD54887.1"/>
    </source>
</evidence>
<feature type="compositionally biased region" description="Low complexity" evidence="5">
    <location>
        <begin position="147"/>
        <end position="159"/>
    </location>
</feature>
<gene>
    <name evidence="7" type="ORF">GKO32_12995</name>
</gene>
<feature type="transmembrane region" description="Helical" evidence="6">
    <location>
        <begin position="308"/>
        <end position="328"/>
    </location>
</feature>
<comment type="caution">
    <text evidence="7">The sequence shown here is derived from an EMBL/GenBank/DDBJ whole genome shotgun (WGS) entry which is preliminary data.</text>
</comment>
<evidence type="ECO:0000256" key="1">
    <source>
        <dbReference type="ARBA" id="ARBA00004141"/>
    </source>
</evidence>
<feature type="transmembrane region" description="Helical" evidence="6">
    <location>
        <begin position="282"/>
        <end position="302"/>
    </location>
</feature>
<organism evidence="7 8">
    <name type="scientific">Amycolatopsis pithecellobii</name>
    <dbReference type="NCBI Taxonomy" id="664692"/>
    <lineage>
        <taxon>Bacteria</taxon>
        <taxon>Bacillati</taxon>
        <taxon>Actinomycetota</taxon>
        <taxon>Actinomycetes</taxon>
        <taxon>Pseudonocardiales</taxon>
        <taxon>Pseudonocardiaceae</taxon>
        <taxon>Amycolatopsis</taxon>
    </lineage>
</organism>
<evidence type="ECO:0000256" key="6">
    <source>
        <dbReference type="SAM" id="Phobius"/>
    </source>
</evidence>
<evidence type="ECO:0000256" key="2">
    <source>
        <dbReference type="ARBA" id="ARBA00022692"/>
    </source>
</evidence>
<protein>
    <recommendedName>
        <fullName evidence="9">Prenyltransferase</fullName>
    </recommendedName>
</protein>
<keyword evidence="4 6" id="KW-0472">Membrane</keyword>
<evidence type="ECO:0000313" key="8">
    <source>
        <dbReference type="Proteomes" id="UP000440096"/>
    </source>
</evidence>
<dbReference type="Proteomes" id="UP000440096">
    <property type="component" value="Unassembled WGS sequence"/>
</dbReference>
<keyword evidence="2 6" id="KW-0812">Transmembrane</keyword>
<dbReference type="InterPro" id="IPR000537">
    <property type="entry name" value="UbiA_prenyltransferase"/>
</dbReference>
<feature type="compositionally biased region" description="Basic and acidic residues" evidence="5">
    <location>
        <begin position="67"/>
        <end position="81"/>
    </location>
</feature>
<keyword evidence="8" id="KW-1185">Reference proteome</keyword>
<feature type="region of interest" description="Disordered" evidence="5">
    <location>
        <begin position="1"/>
        <end position="32"/>
    </location>
</feature>
<feature type="transmembrane region" description="Helical" evidence="6">
    <location>
        <begin position="379"/>
        <end position="398"/>
    </location>
</feature>
<sequence>MFLGRLGAAHPQRLRRGRPGHHRSRRLRAPLGRVVLRKYRRRTTVAGCRVRRPFEAHPRSAAGPPGSHDRQGTHRTSREPRPLSGRRRCVGQSFRGDPPAGLRETRAPADRPGDRGSGGRRRDRASVQFGGTCRGRSVLSGRRARRTGTGPRPVRARGGQSRAPADLVPHVPDASHDGGCLSARNGPGGQARRPRSGGDGFRAPLRRRTRAVQQCGAPGDPLPVDAPGGARRRFRGDVPGPHPGRLHQELRPPNHETAARQRVRGHSLDAVTGGRLRQLGRFLRLPSIGVTLAVVLLGVVSGSDQTSAARIGVMLTVGVLFHVGVYVLNDIVDVDLDRTDPRRAGAPLMAGTVSTPVAYGVVVLCLLVAFVLPAATVNATTFICLIAATAGLAVYDVFGKRFPFPPLTDLAQGAGWGFLLLAGCAANGPINAAAVLLSCSIAAYVMVVTGIPAGLRDLPNDARHGARTTALMFVRAQEMPAELPRPYVAYGLAVNGISVTTGVAGMAILPGRTEVGIAIAVLGQLVSMAALWRGTWYYRPDQAGARLGLLYVLLPWSSLLVAAFTRYGVWPALLAAVFPLLPWLGSRIVQSILAGSSEWTGAGDPDAG</sequence>
<feature type="transmembrane region" description="Helical" evidence="6">
    <location>
        <begin position="544"/>
        <end position="564"/>
    </location>
</feature>
<feature type="transmembrane region" description="Helical" evidence="6">
    <location>
        <begin position="410"/>
        <end position="428"/>
    </location>
</feature>
<dbReference type="InterPro" id="IPR044878">
    <property type="entry name" value="UbiA_sf"/>
</dbReference>
<proteinExistence type="predicted"/>
<evidence type="ECO:0000256" key="4">
    <source>
        <dbReference type="ARBA" id="ARBA00023136"/>
    </source>
</evidence>
<keyword evidence="3 6" id="KW-1133">Transmembrane helix</keyword>
<dbReference type="GO" id="GO:0016765">
    <property type="term" value="F:transferase activity, transferring alkyl or aryl (other than methyl) groups"/>
    <property type="evidence" value="ECO:0007669"/>
    <property type="project" value="InterPro"/>
</dbReference>
<feature type="transmembrane region" description="Helical" evidence="6">
    <location>
        <begin position="348"/>
        <end position="373"/>
    </location>
</feature>
<evidence type="ECO:0000256" key="5">
    <source>
        <dbReference type="SAM" id="MobiDB-lite"/>
    </source>
</evidence>